<evidence type="ECO:0000313" key="7">
    <source>
        <dbReference type="EMBL" id="CAB4222354.1"/>
    </source>
</evidence>
<protein>
    <submittedName>
        <fullName evidence="1">Uncharacterized protein</fullName>
    </submittedName>
</protein>
<dbReference type="EMBL" id="LR797171">
    <property type="protein sequence ID" value="CAB4191055.1"/>
    <property type="molecule type" value="Genomic_DNA"/>
</dbReference>
<dbReference type="EMBL" id="LR797514">
    <property type="protein sequence ID" value="CAB4222354.1"/>
    <property type="molecule type" value="Genomic_DNA"/>
</dbReference>
<evidence type="ECO:0000313" key="3">
    <source>
        <dbReference type="EMBL" id="CAB4175769.1"/>
    </source>
</evidence>
<proteinExistence type="predicted"/>
<evidence type="ECO:0000313" key="6">
    <source>
        <dbReference type="EMBL" id="CAB4211930.1"/>
    </source>
</evidence>
<evidence type="ECO:0000313" key="2">
    <source>
        <dbReference type="EMBL" id="CAB4169475.1"/>
    </source>
</evidence>
<evidence type="ECO:0000313" key="8">
    <source>
        <dbReference type="EMBL" id="CAB5227513.1"/>
    </source>
</evidence>
<evidence type="ECO:0000313" key="1">
    <source>
        <dbReference type="EMBL" id="CAB4145367.1"/>
    </source>
</evidence>
<dbReference type="EMBL" id="LR796460">
    <property type="protein sequence ID" value="CAB4145367.1"/>
    <property type="molecule type" value="Genomic_DNA"/>
</dbReference>
<dbReference type="EMBL" id="LR796926">
    <property type="protein sequence ID" value="CAB4175769.1"/>
    <property type="molecule type" value="Genomic_DNA"/>
</dbReference>
<dbReference type="EMBL" id="LR798369">
    <property type="protein sequence ID" value="CAB5227513.1"/>
    <property type="molecule type" value="Genomic_DNA"/>
</dbReference>
<name>A0A6J5MHW8_9CAUD</name>
<organism evidence="1">
    <name type="scientific">uncultured Caudovirales phage</name>
    <dbReference type="NCBI Taxonomy" id="2100421"/>
    <lineage>
        <taxon>Viruses</taxon>
        <taxon>Duplodnaviria</taxon>
        <taxon>Heunggongvirae</taxon>
        <taxon>Uroviricota</taxon>
        <taxon>Caudoviricetes</taxon>
        <taxon>Peduoviridae</taxon>
        <taxon>Maltschvirus</taxon>
        <taxon>Maltschvirus maltsch</taxon>
    </lineage>
</organism>
<evidence type="ECO:0000313" key="5">
    <source>
        <dbReference type="EMBL" id="CAB4191055.1"/>
    </source>
</evidence>
<dbReference type="EMBL" id="LR796847">
    <property type="protein sequence ID" value="CAB4169475.1"/>
    <property type="molecule type" value="Genomic_DNA"/>
</dbReference>
<reference evidence="1" key="1">
    <citation type="submission" date="2020-04" db="EMBL/GenBank/DDBJ databases">
        <authorList>
            <person name="Chiriac C."/>
            <person name="Salcher M."/>
            <person name="Ghai R."/>
            <person name="Kavagutti S V."/>
        </authorList>
    </citation>
    <scope>NUCLEOTIDE SEQUENCE</scope>
</reference>
<dbReference type="EMBL" id="LR797376">
    <property type="protein sequence ID" value="CAB4211930.1"/>
    <property type="molecule type" value="Genomic_DNA"/>
</dbReference>
<gene>
    <name evidence="4" type="ORF">UFOVP1072_68</name>
    <name evidence="5" type="ORF">UFOVP1211_4</name>
    <name evidence="6" type="ORF">UFOVP1420_61</name>
    <name evidence="8" type="ORF">UFOVP1518_60</name>
    <name evidence="7" type="ORF">UFOVP1657_54</name>
    <name evidence="1" type="ORF">UFOVP475_5</name>
    <name evidence="2" type="ORF">UFOVP897_35</name>
    <name evidence="3" type="ORF">UFOVP984_5</name>
</gene>
<accession>A0A6J5MHW8</accession>
<evidence type="ECO:0000313" key="4">
    <source>
        <dbReference type="EMBL" id="CAB4181835.1"/>
    </source>
</evidence>
<dbReference type="EMBL" id="LR797018">
    <property type="protein sequence ID" value="CAB4181835.1"/>
    <property type="molecule type" value="Genomic_DNA"/>
</dbReference>
<sequence>MVKWYHVFAVILGLSFIAIGALPFRSAEPDVQICTGEYALCAASTCKPTGRTMTIGGVAYPQMDCKCPILVGPAIADLNGGNMKGSCAPAGAKQVWSLYSVRQNVPQEMNKWSKLPASTAMVHQTCPASLGLGAQVVNCFSFNCTRSTDENGVEIAICHCPAGESPVGKPIAANTAFITDAGQGNQSYCGKSPVGGPINTN</sequence>